<dbReference type="CDD" id="cd02947">
    <property type="entry name" value="TRX_family"/>
    <property type="match status" value="1"/>
</dbReference>
<accession>M2NDR8</accession>
<dbReference type="RefSeq" id="WP_004803245.1">
    <property type="nucleotide sequence ID" value="NZ_KB446648.1"/>
</dbReference>
<organism evidence="1 2">
    <name type="scientific">Eggerthia catenaformis OT 569 = DSM 20559</name>
    <dbReference type="NCBI Taxonomy" id="999415"/>
    <lineage>
        <taxon>Bacteria</taxon>
        <taxon>Bacillati</taxon>
        <taxon>Bacillota</taxon>
        <taxon>Erysipelotrichia</taxon>
        <taxon>Erysipelotrichales</taxon>
        <taxon>Coprobacillaceae</taxon>
        <taxon>Eggerthia</taxon>
    </lineage>
</organism>
<dbReference type="InterPro" id="IPR046698">
    <property type="entry name" value="PedC-like"/>
</dbReference>
<gene>
    <name evidence="1" type="ORF">HMPREF9943_01294</name>
</gene>
<comment type="caution">
    <text evidence="1">The sequence shown here is derived from an EMBL/GenBank/DDBJ whole genome shotgun (WGS) entry which is preliminary data.</text>
</comment>
<dbReference type="PROSITE" id="PS51257">
    <property type="entry name" value="PROKAR_LIPOPROTEIN"/>
    <property type="match status" value="1"/>
</dbReference>
<dbReference type="Proteomes" id="UP000011758">
    <property type="component" value="Unassembled WGS sequence"/>
</dbReference>
<protein>
    <submittedName>
        <fullName evidence="1">Putative bacteriocin transport accessory protein</fullName>
    </submittedName>
</protein>
<dbReference type="OrthoDB" id="9792987at2"/>
<dbReference type="Gene3D" id="3.40.30.10">
    <property type="entry name" value="Glutaredoxin"/>
    <property type="match status" value="1"/>
</dbReference>
<evidence type="ECO:0000313" key="1">
    <source>
        <dbReference type="EMBL" id="EMD16368.1"/>
    </source>
</evidence>
<keyword evidence="2" id="KW-1185">Reference proteome</keyword>
<dbReference type="eggNOG" id="ENOG5031Y7J">
    <property type="taxonomic scope" value="Bacteria"/>
</dbReference>
<name>M2NDR8_9FIRM</name>
<dbReference type="STRING" id="999415.HMPREF9943_01294"/>
<dbReference type="InterPro" id="IPR036249">
    <property type="entry name" value="Thioredoxin-like_sf"/>
</dbReference>
<dbReference type="PATRIC" id="fig|999415.3.peg.1313"/>
<dbReference type="AlphaFoldDB" id="M2NDR8"/>
<dbReference type="BioCyc" id="ECAT999415-HMP:GTTI-1328-MONOMER"/>
<dbReference type="SUPFAM" id="SSF52833">
    <property type="entry name" value="Thioredoxin-like"/>
    <property type="match status" value="1"/>
</dbReference>
<dbReference type="EMBL" id="AGEJ01000021">
    <property type="protein sequence ID" value="EMD16368.1"/>
    <property type="molecule type" value="Genomic_DNA"/>
</dbReference>
<dbReference type="Pfam" id="PF20207">
    <property type="entry name" value="DUF6568"/>
    <property type="match status" value="1"/>
</dbReference>
<evidence type="ECO:0000313" key="2">
    <source>
        <dbReference type="Proteomes" id="UP000011758"/>
    </source>
</evidence>
<sequence>MKKITILLITMLLIFGCTHKVKREEIKGLRETDYQTLSQLMKENKEFMLYIGRPDCGDCQQFEPLLQEYLKKHQNAGLYYLNIKAYRDKAMSKQASEEEKKFYTDLRKTFSIKWTPSIEIISKGHIKKTYQYLNEDYYLIKDRDKQIQKRKEFEKSFENFMNDYFENK</sequence>
<reference evidence="1 2" key="1">
    <citation type="submission" date="2013-02" db="EMBL/GenBank/DDBJ databases">
        <title>The Genome Sequence of Lactobacillus catenaformis F0143.</title>
        <authorList>
            <consortium name="The Broad Institute Genome Sequencing Platform"/>
            <person name="Earl A."/>
            <person name="Ward D."/>
            <person name="Feldgarden M."/>
            <person name="Gevers D."/>
            <person name="Izard J."/>
            <person name="Blanton J.M."/>
            <person name="Mathney J."/>
            <person name="Dewhirst F.E."/>
            <person name="Young S.K."/>
            <person name="Zeng Q."/>
            <person name="Gargeya S."/>
            <person name="Fitzgerald M."/>
            <person name="Haas B."/>
            <person name="Abouelleil A."/>
            <person name="Alvarado L."/>
            <person name="Arachchi H.M."/>
            <person name="Berlin A."/>
            <person name="Chapman S.B."/>
            <person name="Gearin G."/>
            <person name="Goldberg J."/>
            <person name="Griggs A."/>
            <person name="Gujja S."/>
            <person name="Hansen M."/>
            <person name="Heiman D."/>
            <person name="Howarth C."/>
            <person name="Larimer J."/>
            <person name="Lui A."/>
            <person name="MacDonald P.J.P."/>
            <person name="McCowen C."/>
            <person name="Montmayeur A."/>
            <person name="Murphy C."/>
            <person name="Neiman D."/>
            <person name="Pearson M."/>
            <person name="Priest M."/>
            <person name="Roberts A."/>
            <person name="Saif S."/>
            <person name="Shea T."/>
            <person name="Sisk P."/>
            <person name="Stolte C."/>
            <person name="Sykes S."/>
            <person name="Wortman J."/>
            <person name="Nusbaum C."/>
            <person name="Birren B."/>
        </authorList>
    </citation>
    <scope>NUCLEOTIDE SEQUENCE [LARGE SCALE GENOMIC DNA]</scope>
    <source>
        <strain evidence="1 2">OT 569</strain>
    </source>
</reference>
<proteinExistence type="predicted"/>